<dbReference type="AlphaFoldDB" id="A0A5C6BYP2"/>
<sequence length="67" mass="7354">MLLFTQPNSAANTRSGARRYLNWRQRAALRQEKGSAHPPVRPLDAEKRVIKLTATVNTGSLLPSGAI</sequence>
<dbReference type="Proteomes" id="UP000316304">
    <property type="component" value="Unassembled WGS sequence"/>
</dbReference>
<accession>A0A5C6BYP2</accession>
<reference evidence="1 2" key="1">
    <citation type="submission" date="2019-02" db="EMBL/GenBank/DDBJ databases">
        <title>Deep-cultivation of Planctomycetes and their phenomic and genomic characterization uncovers novel biology.</title>
        <authorList>
            <person name="Wiegand S."/>
            <person name="Jogler M."/>
            <person name="Boedeker C."/>
            <person name="Pinto D."/>
            <person name="Vollmers J."/>
            <person name="Rivas-Marin E."/>
            <person name="Kohn T."/>
            <person name="Peeters S.H."/>
            <person name="Heuer A."/>
            <person name="Rast P."/>
            <person name="Oberbeckmann S."/>
            <person name="Bunk B."/>
            <person name="Jeske O."/>
            <person name="Meyerdierks A."/>
            <person name="Storesund J.E."/>
            <person name="Kallscheuer N."/>
            <person name="Luecker S."/>
            <person name="Lage O.M."/>
            <person name="Pohl T."/>
            <person name="Merkel B.J."/>
            <person name="Hornburger P."/>
            <person name="Mueller R.-W."/>
            <person name="Bruemmer F."/>
            <person name="Labrenz M."/>
            <person name="Spormann A.M."/>
            <person name="Op Den Camp H."/>
            <person name="Overmann J."/>
            <person name="Amann R."/>
            <person name="Jetten M.S.M."/>
            <person name="Mascher T."/>
            <person name="Medema M.H."/>
            <person name="Devos D.P."/>
            <person name="Kaster A.-K."/>
            <person name="Ovreas L."/>
            <person name="Rohde M."/>
            <person name="Galperin M.Y."/>
            <person name="Jogler C."/>
        </authorList>
    </citation>
    <scope>NUCLEOTIDE SEQUENCE [LARGE SCALE GENOMIC DNA]</scope>
    <source>
        <strain evidence="1 2">Pla52o</strain>
    </source>
</reference>
<comment type="caution">
    <text evidence="1">The sequence shown here is derived from an EMBL/GenBank/DDBJ whole genome shotgun (WGS) entry which is preliminary data.</text>
</comment>
<dbReference type="EMBL" id="SJPT01000012">
    <property type="protein sequence ID" value="TWU17450.1"/>
    <property type="molecule type" value="Genomic_DNA"/>
</dbReference>
<organism evidence="1 2">
    <name type="scientific">Novipirellula galeiformis</name>
    <dbReference type="NCBI Taxonomy" id="2528004"/>
    <lineage>
        <taxon>Bacteria</taxon>
        <taxon>Pseudomonadati</taxon>
        <taxon>Planctomycetota</taxon>
        <taxon>Planctomycetia</taxon>
        <taxon>Pirellulales</taxon>
        <taxon>Pirellulaceae</taxon>
        <taxon>Novipirellula</taxon>
    </lineage>
</organism>
<protein>
    <submittedName>
        <fullName evidence="1">Uncharacterized protein</fullName>
    </submittedName>
</protein>
<name>A0A5C6BYP2_9BACT</name>
<keyword evidence="2" id="KW-1185">Reference proteome</keyword>
<evidence type="ECO:0000313" key="2">
    <source>
        <dbReference type="Proteomes" id="UP000316304"/>
    </source>
</evidence>
<gene>
    <name evidence="1" type="ORF">Pla52o_52540</name>
</gene>
<proteinExistence type="predicted"/>
<evidence type="ECO:0000313" key="1">
    <source>
        <dbReference type="EMBL" id="TWU17450.1"/>
    </source>
</evidence>